<dbReference type="SUPFAM" id="SSF51735">
    <property type="entry name" value="NAD(P)-binding Rossmann-fold domains"/>
    <property type="match status" value="1"/>
</dbReference>
<sequence>MKTLAGFRRSALHASFSGEATACNKKKLLILGGTGFLGQNICEQALQAGYDVVSLSRRGLPPSGGVSNVDYRQGDARLKDSVRNILSESSDFAGVVHCIGLLFDDQSGLGSLNVYVSGSGSVPDAASTYETITRQTAFNAIEVATEYAKKNALQQFPFCFTSAAEAGWPHVAGGDLIENYLAPDFLKRYLMAKRAVEAKLLSSEPTLRPIIVRPSLIYSMDRPLSFPPVGAFFVGNKIGLPFVDRPVTVQNLSNAMVKAIAKDDVKGLLRYQQIDDISSS</sequence>
<dbReference type="InterPro" id="IPR036291">
    <property type="entry name" value="NAD(P)-bd_dom_sf"/>
</dbReference>
<evidence type="ECO:0000313" key="3">
    <source>
        <dbReference type="Proteomes" id="UP000198406"/>
    </source>
</evidence>
<dbReference type="PANTHER" id="PTHR12126:SF15">
    <property type="entry name" value="NAD(P)-BINDING DOMAIN-CONTAINING PROTEIN"/>
    <property type="match status" value="1"/>
</dbReference>
<dbReference type="InterPro" id="IPR051207">
    <property type="entry name" value="ComplexI_NDUFA9_subunit"/>
</dbReference>
<dbReference type="AlphaFoldDB" id="A0A1Z5JIP1"/>
<comment type="caution">
    <text evidence="2">The sequence shown here is derived from an EMBL/GenBank/DDBJ whole genome shotgun (WGS) entry which is preliminary data.</text>
</comment>
<dbReference type="InParanoid" id="A0A1Z5JIP1"/>
<dbReference type="InterPro" id="IPR001509">
    <property type="entry name" value="Epimerase_deHydtase"/>
</dbReference>
<gene>
    <name evidence="2" type="ORF">FisN_5Lh225</name>
</gene>
<dbReference type="GO" id="GO:0044877">
    <property type="term" value="F:protein-containing complex binding"/>
    <property type="evidence" value="ECO:0007669"/>
    <property type="project" value="TreeGrafter"/>
</dbReference>
<organism evidence="2 3">
    <name type="scientific">Fistulifera solaris</name>
    <name type="common">Oleaginous diatom</name>
    <dbReference type="NCBI Taxonomy" id="1519565"/>
    <lineage>
        <taxon>Eukaryota</taxon>
        <taxon>Sar</taxon>
        <taxon>Stramenopiles</taxon>
        <taxon>Ochrophyta</taxon>
        <taxon>Bacillariophyta</taxon>
        <taxon>Bacillariophyceae</taxon>
        <taxon>Bacillariophycidae</taxon>
        <taxon>Naviculales</taxon>
        <taxon>Naviculaceae</taxon>
        <taxon>Fistulifera</taxon>
    </lineage>
</organism>
<dbReference type="Gene3D" id="3.40.50.720">
    <property type="entry name" value="NAD(P)-binding Rossmann-like Domain"/>
    <property type="match status" value="1"/>
</dbReference>
<proteinExistence type="predicted"/>
<accession>A0A1Z5JIP1</accession>
<feature type="domain" description="NAD-dependent epimerase/dehydratase" evidence="1">
    <location>
        <begin position="29"/>
        <end position="220"/>
    </location>
</feature>
<dbReference type="Pfam" id="PF01370">
    <property type="entry name" value="Epimerase"/>
    <property type="match status" value="1"/>
</dbReference>
<evidence type="ECO:0000313" key="2">
    <source>
        <dbReference type="EMBL" id="GAX13880.1"/>
    </source>
</evidence>
<dbReference type="EMBL" id="BDSP01000074">
    <property type="protein sequence ID" value="GAX13880.1"/>
    <property type="molecule type" value="Genomic_DNA"/>
</dbReference>
<dbReference type="PANTHER" id="PTHR12126">
    <property type="entry name" value="NADH-UBIQUINONE OXIDOREDUCTASE 39 KDA SUBUNIT-RELATED"/>
    <property type="match status" value="1"/>
</dbReference>
<dbReference type="OrthoDB" id="10259101at2759"/>
<evidence type="ECO:0000259" key="1">
    <source>
        <dbReference type="Pfam" id="PF01370"/>
    </source>
</evidence>
<name>A0A1Z5JIP1_FISSO</name>
<protein>
    <recommendedName>
        <fullName evidence="1">NAD-dependent epimerase/dehydratase domain-containing protein</fullName>
    </recommendedName>
</protein>
<reference evidence="2 3" key="1">
    <citation type="journal article" date="2015" name="Plant Cell">
        <title>Oil accumulation by the oleaginous diatom Fistulifera solaris as revealed by the genome and transcriptome.</title>
        <authorList>
            <person name="Tanaka T."/>
            <person name="Maeda Y."/>
            <person name="Veluchamy A."/>
            <person name="Tanaka M."/>
            <person name="Abida H."/>
            <person name="Marechal E."/>
            <person name="Bowler C."/>
            <person name="Muto M."/>
            <person name="Sunaga Y."/>
            <person name="Tanaka M."/>
            <person name="Yoshino T."/>
            <person name="Taniguchi T."/>
            <person name="Fukuda Y."/>
            <person name="Nemoto M."/>
            <person name="Matsumoto M."/>
            <person name="Wong P.S."/>
            <person name="Aburatani S."/>
            <person name="Fujibuchi W."/>
        </authorList>
    </citation>
    <scope>NUCLEOTIDE SEQUENCE [LARGE SCALE GENOMIC DNA]</scope>
    <source>
        <strain evidence="2 3">JPCC DA0580</strain>
    </source>
</reference>
<dbReference type="Proteomes" id="UP000198406">
    <property type="component" value="Unassembled WGS sequence"/>
</dbReference>
<keyword evidence="3" id="KW-1185">Reference proteome</keyword>
<dbReference type="GO" id="GO:0005739">
    <property type="term" value="C:mitochondrion"/>
    <property type="evidence" value="ECO:0007669"/>
    <property type="project" value="TreeGrafter"/>
</dbReference>